<protein>
    <submittedName>
        <fullName evidence="1">Uncharacterized protein</fullName>
    </submittedName>
</protein>
<accession>A0A366DD23</accession>
<dbReference type="RefSeq" id="WP_147265894.1">
    <property type="nucleotide sequence ID" value="NZ_QNRE01000010.1"/>
</dbReference>
<comment type="caution">
    <text evidence="1">The sequence shown here is derived from an EMBL/GenBank/DDBJ whole genome shotgun (WGS) entry which is preliminary data.</text>
</comment>
<organism evidence="1 2">
    <name type="scientific">Nocardia puris</name>
    <dbReference type="NCBI Taxonomy" id="208602"/>
    <lineage>
        <taxon>Bacteria</taxon>
        <taxon>Bacillati</taxon>
        <taxon>Actinomycetota</taxon>
        <taxon>Actinomycetes</taxon>
        <taxon>Mycobacteriales</taxon>
        <taxon>Nocardiaceae</taxon>
        <taxon>Nocardia</taxon>
    </lineage>
</organism>
<name>A0A366DD23_9NOCA</name>
<gene>
    <name evidence="1" type="ORF">DFR74_110208</name>
</gene>
<evidence type="ECO:0000313" key="2">
    <source>
        <dbReference type="Proteomes" id="UP000252586"/>
    </source>
</evidence>
<dbReference type="EMBL" id="QNRE01000010">
    <property type="protein sequence ID" value="RBO87952.1"/>
    <property type="molecule type" value="Genomic_DNA"/>
</dbReference>
<keyword evidence="2" id="KW-1185">Reference proteome</keyword>
<dbReference type="Proteomes" id="UP000252586">
    <property type="component" value="Unassembled WGS sequence"/>
</dbReference>
<dbReference type="STRING" id="1210090.GCA_001613185_00964"/>
<dbReference type="OrthoDB" id="4427562at2"/>
<proteinExistence type="predicted"/>
<reference evidence="1 2" key="1">
    <citation type="submission" date="2018-06" db="EMBL/GenBank/DDBJ databases">
        <title>Genomic Encyclopedia of Type Strains, Phase IV (KMG-IV): sequencing the most valuable type-strain genomes for metagenomic binning, comparative biology and taxonomic classification.</title>
        <authorList>
            <person name="Goeker M."/>
        </authorList>
    </citation>
    <scope>NUCLEOTIDE SEQUENCE [LARGE SCALE GENOMIC DNA]</scope>
    <source>
        <strain evidence="1 2">DSM 44599</strain>
    </source>
</reference>
<sequence>MTTPGAEPPAGAWVVGSTYGSDITTDSWKSALSAPILGEYRRAQRELNAADDAFAERLDQFEDAQIDLADRIDLLDGVAGYCSTFLSRNWNLRGGGDWRLLPFDTQLGPRKETDLAASGIRLATKGLWRCDAHITWYPAPSGWGQSNTAAAARLTVVYAENFSIFTERRFDMVITPYGSETASFSHTFVIPDDDTFIVRVEAGHTRDWHKIYGGTVRSALTVNKWNNGTEHAHNLPTVPDGGKLG</sequence>
<dbReference type="AlphaFoldDB" id="A0A366DD23"/>
<evidence type="ECO:0000313" key="1">
    <source>
        <dbReference type="EMBL" id="RBO87952.1"/>
    </source>
</evidence>